<protein>
    <submittedName>
        <fullName evidence="2">Uncharacterized protein</fullName>
    </submittedName>
</protein>
<comment type="caution">
    <text evidence="2">The sequence shown here is derived from an EMBL/GenBank/DDBJ whole genome shotgun (WGS) entry which is preliminary data.</text>
</comment>
<keyword evidence="3" id="KW-1185">Reference proteome</keyword>
<feature type="compositionally biased region" description="Basic and acidic residues" evidence="1">
    <location>
        <begin position="146"/>
        <end position="157"/>
    </location>
</feature>
<organism evidence="2 3">
    <name type="scientific">Polyangium spumosum</name>
    <dbReference type="NCBI Taxonomy" id="889282"/>
    <lineage>
        <taxon>Bacteria</taxon>
        <taxon>Pseudomonadati</taxon>
        <taxon>Myxococcota</taxon>
        <taxon>Polyangia</taxon>
        <taxon>Polyangiales</taxon>
        <taxon>Polyangiaceae</taxon>
        <taxon>Polyangium</taxon>
    </lineage>
</organism>
<evidence type="ECO:0000313" key="2">
    <source>
        <dbReference type="EMBL" id="MRG93423.1"/>
    </source>
</evidence>
<name>A0A6N7PMW9_9BACT</name>
<dbReference type="Proteomes" id="UP000440224">
    <property type="component" value="Unassembled WGS sequence"/>
</dbReference>
<gene>
    <name evidence="2" type="ORF">GF068_16105</name>
</gene>
<evidence type="ECO:0000256" key="1">
    <source>
        <dbReference type="SAM" id="MobiDB-lite"/>
    </source>
</evidence>
<feature type="region of interest" description="Disordered" evidence="1">
    <location>
        <begin position="146"/>
        <end position="166"/>
    </location>
</feature>
<accession>A0A6N7PMW9</accession>
<dbReference type="EMBL" id="WJIE01000004">
    <property type="protein sequence ID" value="MRG93423.1"/>
    <property type="molecule type" value="Genomic_DNA"/>
</dbReference>
<sequence>MSDPKHPKPYDQIFDLSDLQLVDITPEHISHLTKLRDGHDVAVETLLFASPLALKRAGIHPDEAQELAALWADAQRIDEVLPAAEKLVELLRETRLVRGHEIAIRLGEMVQQIRRRADRSPDGAEILAPFEKVIAYQSAPALKAAATKEKMRAKEEAPGAPAPSDG</sequence>
<dbReference type="AlphaFoldDB" id="A0A6N7PMW9"/>
<dbReference type="OrthoDB" id="5512760at2"/>
<reference evidence="2 3" key="1">
    <citation type="submission" date="2019-10" db="EMBL/GenBank/DDBJ databases">
        <title>A soil myxobacterium in the family Polyangiaceae.</title>
        <authorList>
            <person name="Li Y."/>
            <person name="Wang J."/>
        </authorList>
    </citation>
    <scope>NUCLEOTIDE SEQUENCE [LARGE SCALE GENOMIC DNA]</scope>
    <source>
        <strain evidence="2 3">DSM 14734</strain>
    </source>
</reference>
<dbReference type="RefSeq" id="WP_153820258.1">
    <property type="nucleotide sequence ID" value="NZ_WJIE01000004.1"/>
</dbReference>
<proteinExistence type="predicted"/>
<evidence type="ECO:0000313" key="3">
    <source>
        <dbReference type="Proteomes" id="UP000440224"/>
    </source>
</evidence>